<proteinExistence type="predicted"/>
<accession>A0A2A4EQU0</accession>
<name>A0A2A4EQU0_9BURK</name>
<feature type="compositionally biased region" description="Basic and acidic residues" evidence="1">
    <location>
        <begin position="97"/>
        <end position="152"/>
    </location>
</feature>
<sequence length="386" mass="43227">MSSRRVDNSSQQPQIAHHEEQQEFGLHTKQLFKIRKLRSQKARNGEIQGEKAEVAHWRGVKYAESRNKRALSAAAQKRMAPLGTPPQRGTQGGKQARLRERDKALGKEIKDPDRDKEVDKEHLEKDHPREHDQQPLKEREREREKEKDKERQQQQQSGKDQQKDSGSQQQQQQQHQGREQRQNGDGQPQQQQGQQQKREGKDENSAAKFAVTRKKVSTAVKVLENFQVLGAKLKDAPPAERNRVLLQTFAKVALRLFAQLDHGFALAPLAALNATSPAAMRRSPGRMQAQIAAATFNFNSRAVNGPPATKTSASVGLLSHTYDMSRTRQIFGVEYPMEEQNMLSIRQIMIDAKATMPTLVASHGVPTGSDNPPELRVAPAPPAAGS</sequence>
<dbReference type="RefSeq" id="WP_096724365.1">
    <property type="nucleotide sequence ID" value="NZ_MTZV01000006.1"/>
</dbReference>
<evidence type="ECO:0000313" key="2">
    <source>
        <dbReference type="EMBL" id="PCE22536.1"/>
    </source>
</evidence>
<comment type="caution">
    <text evidence="2">The sequence shown here is derived from an EMBL/GenBank/DDBJ whole genome shotgun (WGS) entry which is preliminary data.</text>
</comment>
<evidence type="ECO:0000313" key="3">
    <source>
        <dbReference type="Proteomes" id="UP000218022"/>
    </source>
</evidence>
<feature type="region of interest" description="Disordered" evidence="1">
    <location>
        <begin position="361"/>
        <end position="386"/>
    </location>
</feature>
<gene>
    <name evidence="2" type="ORF">BWP39_22930</name>
</gene>
<feature type="compositionally biased region" description="Low complexity" evidence="1">
    <location>
        <begin position="183"/>
        <end position="195"/>
    </location>
</feature>
<dbReference type="EMBL" id="MTZV01000006">
    <property type="protein sequence ID" value="PCE22536.1"/>
    <property type="molecule type" value="Genomic_DNA"/>
</dbReference>
<feature type="compositionally biased region" description="Basic residues" evidence="1">
    <location>
        <begin position="30"/>
        <end position="41"/>
    </location>
</feature>
<protein>
    <submittedName>
        <fullName evidence="2">Uncharacterized protein</fullName>
    </submittedName>
</protein>
<dbReference type="Proteomes" id="UP000218022">
    <property type="component" value="Unassembled WGS sequence"/>
</dbReference>
<feature type="compositionally biased region" description="Low complexity" evidence="1">
    <location>
        <begin position="153"/>
        <end position="175"/>
    </location>
</feature>
<feature type="compositionally biased region" description="Basic and acidic residues" evidence="1">
    <location>
        <begin position="196"/>
        <end position="205"/>
    </location>
</feature>
<reference evidence="2 3" key="1">
    <citation type="submission" date="2017-01" db="EMBL/GenBank/DDBJ databases">
        <title>Whole-Genome Shotgun Sequencing of Two beta-Proteobacterial Species in Search of the Bulgecin Biosynthetic Cluster.</title>
        <authorList>
            <person name="Horsman M.E."/>
            <person name="Marous D.R."/>
            <person name="Li R."/>
            <person name="Oliver R.A."/>
            <person name="Byun B."/>
            <person name="Emrich S.J."/>
            <person name="Boggess B."/>
            <person name="Townsend C.A."/>
            <person name="Mobashery S."/>
        </authorList>
    </citation>
    <scope>NUCLEOTIDE SEQUENCE [LARGE SCALE GENOMIC DNA]</scope>
    <source>
        <strain evidence="2 3">ATCC 31363</strain>
    </source>
</reference>
<feature type="compositionally biased region" description="Basic and acidic residues" evidence="1">
    <location>
        <begin position="48"/>
        <end position="67"/>
    </location>
</feature>
<feature type="region of interest" description="Disordered" evidence="1">
    <location>
        <begin position="1"/>
        <end position="209"/>
    </location>
</feature>
<organism evidence="2 3">
    <name type="scientific">Paraburkholderia acidicola</name>
    <dbReference type="NCBI Taxonomy" id="1912599"/>
    <lineage>
        <taxon>Bacteria</taxon>
        <taxon>Pseudomonadati</taxon>
        <taxon>Pseudomonadota</taxon>
        <taxon>Betaproteobacteria</taxon>
        <taxon>Burkholderiales</taxon>
        <taxon>Burkholderiaceae</taxon>
        <taxon>Paraburkholderia</taxon>
    </lineage>
</organism>
<dbReference type="AlphaFoldDB" id="A0A2A4EQU0"/>
<evidence type="ECO:0000256" key="1">
    <source>
        <dbReference type="SAM" id="MobiDB-lite"/>
    </source>
</evidence>